<dbReference type="EMBL" id="HBGA01037629">
    <property type="protein sequence ID" value="CAD9002636.1"/>
    <property type="molecule type" value="Transcribed_RNA"/>
</dbReference>
<protein>
    <submittedName>
        <fullName evidence="2">Uncharacterized protein</fullName>
    </submittedName>
</protein>
<evidence type="ECO:0000313" key="2">
    <source>
        <dbReference type="EMBL" id="CAD9002636.1"/>
    </source>
</evidence>
<evidence type="ECO:0000256" key="1">
    <source>
        <dbReference type="SAM" id="MobiDB-lite"/>
    </source>
</evidence>
<organism evidence="2">
    <name type="scientific">Eutreptiella gymnastica</name>
    <dbReference type="NCBI Taxonomy" id="73025"/>
    <lineage>
        <taxon>Eukaryota</taxon>
        <taxon>Discoba</taxon>
        <taxon>Euglenozoa</taxon>
        <taxon>Euglenida</taxon>
        <taxon>Spirocuta</taxon>
        <taxon>Euglenophyceae</taxon>
        <taxon>Eutreptiales</taxon>
        <taxon>Eutreptiaceae</taxon>
        <taxon>Eutreptiella</taxon>
    </lineage>
</organism>
<dbReference type="AlphaFoldDB" id="A0A7S1I6L2"/>
<accession>A0A7S1I6L2</accession>
<name>A0A7S1I6L2_9EUGL</name>
<feature type="region of interest" description="Disordered" evidence="1">
    <location>
        <begin position="53"/>
        <end position="81"/>
    </location>
</feature>
<reference evidence="2" key="1">
    <citation type="submission" date="2021-01" db="EMBL/GenBank/DDBJ databases">
        <authorList>
            <person name="Corre E."/>
            <person name="Pelletier E."/>
            <person name="Niang G."/>
            <person name="Scheremetjew M."/>
            <person name="Finn R."/>
            <person name="Kale V."/>
            <person name="Holt S."/>
            <person name="Cochrane G."/>
            <person name="Meng A."/>
            <person name="Brown T."/>
            <person name="Cohen L."/>
        </authorList>
    </citation>
    <scope>NUCLEOTIDE SEQUENCE</scope>
    <source>
        <strain evidence="2">NIES-381</strain>
    </source>
</reference>
<sequence>MQVCMSVATSDDHVAECLWQYIAHTASDHFATLHRFPRHRKLLHLATTNTPPQNLQLLPLNKNTNGKENRRRPKNLCPPTPGPIHISKAVLKGFVTYNTLSLAPKRNMLVTRALHFKAAQFQGIFGTLLPNEPPGQNSFPYVT</sequence>
<proteinExistence type="predicted"/>
<gene>
    <name evidence="2" type="ORF">EGYM00392_LOCUS13720</name>
</gene>
<feature type="compositionally biased region" description="Low complexity" evidence="1">
    <location>
        <begin position="53"/>
        <end position="64"/>
    </location>
</feature>